<dbReference type="GO" id="GO:0005794">
    <property type="term" value="C:Golgi apparatus"/>
    <property type="evidence" value="ECO:0007669"/>
    <property type="project" value="UniProtKB-ARBA"/>
</dbReference>
<feature type="domain" description="Mon2/Sec7/BIG1-like dimerisation and cyclophilin-binding" evidence="6">
    <location>
        <begin position="2"/>
        <end position="154"/>
    </location>
</feature>
<dbReference type="GO" id="GO:0015031">
    <property type="term" value="P:protein transport"/>
    <property type="evidence" value="ECO:0007669"/>
    <property type="project" value="UniProtKB-KW"/>
</dbReference>
<evidence type="ECO:0000259" key="4">
    <source>
        <dbReference type="Pfam" id="PF12783"/>
    </source>
</evidence>
<dbReference type="InterPro" id="IPR016024">
    <property type="entry name" value="ARM-type_fold"/>
</dbReference>
<dbReference type="InterPro" id="IPR032691">
    <property type="entry name" value="Mon2/Sec7/BIG1-like_HUS"/>
</dbReference>
<organism evidence="7 8">
    <name type="scientific">Diutina rugosa</name>
    <name type="common">Yeast</name>
    <name type="synonym">Candida rugosa</name>
    <dbReference type="NCBI Taxonomy" id="5481"/>
    <lineage>
        <taxon>Eukaryota</taxon>
        <taxon>Fungi</taxon>
        <taxon>Dikarya</taxon>
        <taxon>Ascomycota</taxon>
        <taxon>Saccharomycotina</taxon>
        <taxon>Pichiomycetes</taxon>
        <taxon>Debaryomycetaceae</taxon>
        <taxon>Diutina</taxon>
    </lineage>
</organism>
<evidence type="ECO:0000259" key="5">
    <source>
        <dbReference type="Pfam" id="PF16206"/>
    </source>
</evidence>
<dbReference type="Pfam" id="PF16206">
    <property type="entry name" value="Mon2_C"/>
    <property type="match status" value="1"/>
</dbReference>
<evidence type="ECO:0000256" key="3">
    <source>
        <dbReference type="SAM" id="MobiDB-lite"/>
    </source>
</evidence>
<name>A0A642UNA5_DIURU</name>
<comment type="caution">
    <text evidence="7">The sequence shown here is derived from an EMBL/GenBank/DDBJ whole genome shotgun (WGS) entry which is preliminary data.</text>
</comment>
<dbReference type="EMBL" id="SWFT01000092">
    <property type="protein sequence ID" value="KAA8902206.1"/>
    <property type="molecule type" value="Genomic_DNA"/>
</dbReference>
<proteinExistence type="predicted"/>
<dbReference type="OrthoDB" id="294853at2759"/>
<feature type="domain" description="Mon2 C-terminal" evidence="5">
    <location>
        <begin position="783"/>
        <end position="895"/>
    </location>
</feature>
<evidence type="ECO:0000313" key="7">
    <source>
        <dbReference type="EMBL" id="KAA8902206.1"/>
    </source>
</evidence>
<dbReference type="VEuPathDB" id="FungiDB:DIURU_003000"/>
<evidence type="ECO:0000313" key="8">
    <source>
        <dbReference type="Proteomes" id="UP000449547"/>
    </source>
</evidence>
<dbReference type="Pfam" id="PF12783">
    <property type="entry name" value="Sec7-like_HUS"/>
    <property type="match status" value="1"/>
</dbReference>
<dbReference type="InterPro" id="IPR032629">
    <property type="entry name" value="DCB_dom"/>
</dbReference>
<dbReference type="RefSeq" id="XP_034012288.1">
    <property type="nucleotide sequence ID" value="XM_034155715.1"/>
</dbReference>
<dbReference type="GeneID" id="54781651"/>
<dbReference type="OMA" id="NTEILAX"/>
<dbReference type="SUPFAM" id="SSF48371">
    <property type="entry name" value="ARM repeat"/>
    <property type="match status" value="2"/>
</dbReference>
<keyword evidence="2" id="KW-0653">Protein transport</keyword>
<sequence>MSLASDLTTLAAETKRRHPEIRKLAESAVELLKSDPAKADVVEPLLQSCRADPKFGPIALSGLQKAISGSQLKDNQVAGVVEAFNAVAGNQECQLRVLQCIPPLVENYRDSVMQQNLLKPLSVVSSRLVASNDPIVQNTAFASLQQLFSSVFRGTDVSEELFVDLIALVEKRPLKYLPQSVAQCLTPVHSLEILESVMSNHPQFLSDHPESVQLVKVSLVPWLLGVLNGSQGKFALSVRSMRVLMVLVAVHSALFEIECELLVSTLNHILLAEESSLWLKILVLEVFKEIMGDFSVVERLFGAYDADAKKKNVVEEMMFVVANFVDNNNQLLTNSVQPFIPDPSSLDPIPYLASKHSAMRVSLLDHLDKTEPPTSIPSTYALLVALQTTLVFCDGVSSFVSHASSHPEEPELERRIEFANGVIAGTFTNVHMLLKDFLYTRMDQDLFHRYIKSFQRITHTSGLLGLDRARDQLLTTLKMAIITGDSSSRQSTEPTIRPTQKHQRSSSSMVNIVTDSLQTLTGTGATTSSPTIQPQQGFNSRQTVCLRAMANVVSHLGSTLGRSWIIVLTTLEACEQIVGSGPERSALDQVEARILDIDSYPAESIRGVFESLVALDGDGSKSYYTKRLVSTAILDPRKFLVDDELGWKIIRDHFESKLCQRSLAPGTRLRYADAYTEVLNAIAESGFQGNDTESTAELVMNALTHTVTALYALGMSSEKITTNCETEIVLKLLQFLHSVVDRYDGHLQRQWPAIFTMLNTPFERDQPELVPAAFDTLKLVVSDLVPELPHTELPGVIATLARFSNVGDINVSFSSVSYFWGIADKIRERAEGMRESAADFSKLESLEETPQFYVTLDLYLLQKLAEVTMDPRAQVRDGALQTVFQIIDAHPSAIDWNLVFKYCVDTIYQLRVEREKDWLESARLITSGLTSVYTKFLIEGDHQDKWQQLIDYFKKLVEVKWVELSIVVFTTFKDLLSYFKHLKSPLDKLFYDFWTSMEINWDFIDAQYQEMLATYLGCFPQLHAILPNGWDYRQVMAVLQKCAAYPVMPASIVNFDDAKRPSPLQQKVLDNAGILTKDMPEHTIQFLSSVVAYPVTVRPRIAAKVAQVDPSIKVPSFVAISRKALDLVRTQVASYTQFARLVDDLTVTKVLMPLVEVVRAEGRPEASELVYDVVEAMMKCVDEWKNPGAPEIWQCVLVVLLLNLEGSKDEESVQLAQYRKLCDKVVPLMLKHAPQQVVDEFVEQVYRHSFLYEDGTEEHDVSSLVDYDFDQSLGSTDPLEIFDRQQTRFGCMRQLISFLKLAELEEVATKWFMIRAARAMQRYISDARLLAKCPMPRIQIRELELVLEGLNSVAQPASLKQLYPLLVRVDAKSLLMKLASVQ</sequence>
<keyword evidence="8" id="KW-1185">Reference proteome</keyword>
<feature type="region of interest" description="Disordered" evidence="3">
    <location>
        <begin position="485"/>
        <end position="508"/>
    </location>
</feature>
<dbReference type="Pfam" id="PF16213">
    <property type="entry name" value="DCB"/>
    <property type="match status" value="1"/>
</dbReference>
<feature type="domain" description="Mon2/Sec7/BIG1-like HUS" evidence="4">
    <location>
        <begin position="160"/>
        <end position="313"/>
    </location>
</feature>
<feature type="compositionally biased region" description="Polar residues" evidence="3">
    <location>
        <begin position="485"/>
        <end position="498"/>
    </location>
</feature>
<evidence type="ECO:0000256" key="1">
    <source>
        <dbReference type="ARBA" id="ARBA00022448"/>
    </source>
</evidence>
<dbReference type="Proteomes" id="UP000449547">
    <property type="component" value="Unassembled WGS sequence"/>
</dbReference>
<dbReference type="InterPro" id="IPR032817">
    <property type="entry name" value="Mon2_C"/>
</dbReference>
<evidence type="ECO:0000259" key="6">
    <source>
        <dbReference type="Pfam" id="PF16213"/>
    </source>
</evidence>
<keyword evidence="1" id="KW-0813">Transport</keyword>
<gene>
    <name evidence="7" type="ORF">DIURU_003000</name>
</gene>
<accession>A0A642UNA5</accession>
<reference evidence="7 8" key="1">
    <citation type="submission" date="2019-07" db="EMBL/GenBank/DDBJ databases">
        <title>Genome assembly of two rare yeast pathogens: Diutina rugosa and Trichomonascus ciferrii.</title>
        <authorList>
            <person name="Mixao V."/>
            <person name="Saus E."/>
            <person name="Hansen A."/>
            <person name="Lass-Flor C."/>
            <person name="Gabaldon T."/>
        </authorList>
    </citation>
    <scope>NUCLEOTIDE SEQUENCE [LARGE SCALE GENOMIC DNA]</scope>
    <source>
        <strain evidence="7 8">CBS 613</strain>
    </source>
</reference>
<protein>
    <submittedName>
        <fullName evidence="7">Uncharacterized protein</fullName>
    </submittedName>
</protein>
<evidence type="ECO:0000256" key="2">
    <source>
        <dbReference type="ARBA" id="ARBA00022927"/>
    </source>
</evidence>